<name>A0A1N7ILY2_9BACL</name>
<evidence type="ECO:0000256" key="4">
    <source>
        <dbReference type="ARBA" id="ARBA00022679"/>
    </source>
</evidence>
<evidence type="ECO:0000313" key="12">
    <source>
        <dbReference type="Proteomes" id="UP000186795"/>
    </source>
</evidence>
<dbReference type="PANTHER" id="PTHR48090">
    <property type="entry name" value="UNDECAPRENYL-PHOSPHATE 4-DEOXY-4-FORMAMIDO-L-ARABINOSE TRANSFERASE-RELATED"/>
    <property type="match status" value="1"/>
</dbReference>
<evidence type="ECO:0000313" key="11">
    <source>
        <dbReference type="EMBL" id="SIS38103.1"/>
    </source>
</evidence>
<evidence type="ECO:0000256" key="2">
    <source>
        <dbReference type="ARBA" id="ARBA00006739"/>
    </source>
</evidence>
<evidence type="ECO:0000256" key="8">
    <source>
        <dbReference type="ARBA" id="ARBA00048689"/>
    </source>
</evidence>
<dbReference type="Pfam" id="PF00535">
    <property type="entry name" value="Glycos_transf_2"/>
    <property type="match status" value="1"/>
</dbReference>
<reference evidence="12" key="1">
    <citation type="submission" date="2017-01" db="EMBL/GenBank/DDBJ databases">
        <authorList>
            <person name="Varghese N."/>
            <person name="Submissions S."/>
        </authorList>
    </citation>
    <scope>NUCLEOTIDE SEQUENCE [LARGE SCALE GENOMIC DNA]</scope>
    <source>
        <strain evidence="12">DSM 45196</strain>
    </source>
</reference>
<evidence type="ECO:0000256" key="9">
    <source>
        <dbReference type="ARBA" id="ARBA00048997"/>
    </source>
</evidence>
<comment type="catalytic activity">
    <reaction evidence="9">
        <text>an NDP-alpha-D-glucose + (2R)-3-phosphoglycerate = (2R)-2-O-(alpha-D-glucopyranosyl)-3-phospho-glycerate + a ribonucleoside 5'-diphosphate + H(+)</text>
        <dbReference type="Rhea" id="RHEA:47244"/>
        <dbReference type="ChEBI" id="CHEBI:15378"/>
        <dbReference type="ChEBI" id="CHEBI:57930"/>
        <dbReference type="ChEBI" id="CHEBI:58272"/>
        <dbReference type="ChEBI" id="CHEBI:62600"/>
        <dbReference type="ChEBI" id="CHEBI:76533"/>
        <dbReference type="EC" id="2.4.1.266"/>
    </reaction>
    <physiologicalReaction direction="left-to-right" evidence="9">
        <dbReference type="Rhea" id="RHEA:47245"/>
    </physiologicalReaction>
</comment>
<dbReference type="AlphaFoldDB" id="A0A1N7ILY2"/>
<protein>
    <recommendedName>
        <fullName evidence="7">Glucosyl-3-phosphoglycerate synthase</fullName>
        <ecNumber evidence="6">2.4.1.266</ecNumber>
    </recommendedName>
</protein>
<comment type="catalytic activity">
    <reaction evidence="8">
        <text>(2R)-3-phosphoglycerate + UDP-alpha-D-glucose = (2R)-2-O-(alpha-D-glucopyranosyl)-3-phospho-glycerate + UDP + H(+)</text>
        <dbReference type="Rhea" id="RHEA:31319"/>
        <dbReference type="ChEBI" id="CHEBI:15378"/>
        <dbReference type="ChEBI" id="CHEBI:58223"/>
        <dbReference type="ChEBI" id="CHEBI:58272"/>
        <dbReference type="ChEBI" id="CHEBI:58885"/>
        <dbReference type="ChEBI" id="CHEBI:62600"/>
        <dbReference type="EC" id="2.4.1.266"/>
    </reaction>
    <physiologicalReaction direction="left-to-right" evidence="8">
        <dbReference type="Rhea" id="RHEA:31320"/>
    </physiologicalReaction>
</comment>
<evidence type="ECO:0000256" key="3">
    <source>
        <dbReference type="ARBA" id="ARBA00022676"/>
    </source>
</evidence>
<organism evidence="11 12">
    <name type="scientific">Kroppenstedtia eburnea</name>
    <dbReference type="NCBI Taxonomy" id="714067"/>
    <lineage>
        <taxon>Bacteria</taxon>
        <taxon>Bacillati</taxon>
        <taxon>Bacillota</taxon>
        <taxon>Bacilli</taxon>
        <taxon>Bacillales</taxon>
        <taxon>Thermoactinomycetaceae</taxon>
        <taxon>Kroppenstedtia</taxon>
    </lineage>
</organism>
<evidence type="ECO:0000256" key="7">
    <source>
        <dbReference type="ARBA" id="ARBA00040894"/>
    </source>
</evidence>
<dbReference type="InterPro" id="IPR050256">
    <property type="entry name" value="Glycosyltransferase_2"/>
</dbReference>
<dbReference type="Gene3D" id="3.90.550.10">
    <property type="entry name" value="Spore Coat Polysaccharide Biosynthesis Protein SpsA, Chain A"/>
    <property type="match status" value="1"/>
</dbReference>
<dbReference type="Proteomes" id="UP000186795">
    <property type="component" value="Unassembled WGS sequence"/>
</dbReference>
<feature type="domain" description="Glycosyltransferase 2-like" evidence="10">
    <location>
        <begin position="8"/>
        <end position="127"/>
    </location>
</feature>
<keyword evidence="12" id="KW-1185">Reference proteome</keyword>
<evidence type="ECO:0000256" key="6">
    <source>
        <dbReference type="ARBA" id="ARBA00039022"/>
    </source>
</evidence>
<keyword evidence="5" id="KW-0460">Magnesium</keyword>
<gene>
    <name evidence="11" type="ORF">SAMN05421790_10192</name>
</gene>
<dbReference type="InterPro" id="IPR029044">
    <property type="entry name" value="Nucleotide-diphossugar_trans"/>
</dbReference>
<comment type="similarity">
    <text evidence="2">Belongs to the glycosyltransferase 2 family.</text>
</comment>
<keyword evidence="3" id="KW-0328">Glycosyltransferase</keyword>
<evidence type="ECO:0000259" key="10">
    <source>
        <dbReference type="Pfam" id="PF00535"/>
    </source>
</evidence>
<keyword evidence="4 11" id="KW-0808">Transferase</keyword>
<proteinExistence type="inferred from homology"/>
<dbReference type="PANTHER" id="PTHR48090:SF10">
    <property type="entry name" value="GLUCOSYL-3-PHOSPHOGLYCERATE SYNTHASE"/>
    <property type="match status" value="1"/>
</dbReference>
<evidence type="ECO:0000256" key="5">
    <source>
        <dbReference type="ARBA" id="ARBA00022842"/>
    </source>
</evidence>
<dbReference type="InterPro" id="IPR001173">
    <property type="entry name" value="Glyco_trans_2-like"/>
</dbReference>
<comment type="cofactor">
    <cofactor evidence="1">
        <name>Mg(2+)</name>
        <dbReference type="ChEBI" id="CHEBI:18420"/>
    </cofactor>
</comment>
<sequence length="227" mass="24549">MRDTPLVSAIIPAFDEEERIERTLRALQQVREVDEIIVVDDGSRDQTAQKAEPLADRVIRLPQNGGKGAALSKGFDVAAGTVFLFVDADLAGHARLCGALVGPVLKGEADMTIASFPAARRKGGFGLVKKLARYGVRRLTGTHVEAALSGQRAVTRELMESLGAVSDGFGIEVGMTVGALRNGFTLKEIPLPLSHRETGRDWRGFIHRGKQFAAILGTLIRLWRQPA</sequence>
<dbReference type="CDD" id="cd04179">
    <property type="entry name" value="DPM_DPG-synthase_like"/>
    <property type="match status" value="1"/>
</dbReference>
<dbReference type="SUPFAM" id="SSF53448">
    <property type="entry name" value="Nucleotide-diphospho-sugar transferases"/>
    <property type="match status" value="1"/>
</dbReference>
<dbReference type="EMBL" id="FTOD01000001">
    <property type="protein sequence ID" value="SIS38103.1"/>
    <property type="molecule type" value="Genomic_DNA"/>
</dbReference>
<dbReference type="GO" id="GO:0016757">
    <property type="term" value="F:glycosyltransferase activity"/>
    <property type="evidence" value="ECO:0007669"/>
    <property type="project" value="UniProtKB-KW"/>
</dbReference>
<dbReference type="RefSeq" id="WP_076522778.1">
    <property type="nucleotide sequence ID" value="NZ_CP048103.1"/>
</dbReference>
<dbReference type="OrthoDB" id="396512at2"/>
<evidence type="ECO:0000256" key="1">
    <source>
        <dbReference type="ARBA" id="ARBA00001946"/>
    </source>
</evidence>
<dbReference type="EC" id="2.4.1.266" evidence="6"/>
<accession>A0A1N7ILY2</accession>